<dbReference type="GO" id="GO:0044322">
    <property type="term" value="C:endoplasmic reticulum quality control compartment"/>
    <property type="evidence" value="ECO:0007669"/>
    <property type="project" value="GOC"/>
</dbReference>
<name>A0A1E7F683_9STRA</name>
<evidence type="ECO:0000256" key="7">
    <source>
        <dbReference type="RuleBase" id="RU361193"/>
    </source>
</evidence>
<dbReference type="Pfam" id="PF01532">
    <property type="entry name" value="Glyco_hydro_47"/>
    <property type="match status" value="1"/>
</dbReference>
<dbReference type="AlphaFoldDB" id="A0A1E7F683"/>
<dbReference type="GO" id="GO:0016020">
    <property type="term" value="C:membrane"/>
    <property type="evidence" value="ECO:0007669"/>
    <property type="project" value="InterPro"/>
</dbReference>
<keyword evidence="7" id="KW-0326">Glycosidase</keyword>
<dbReference type="Gene3D" id="1.50.10.10">
    <property type="match status" value="1"/>
</dbReference>
<dbReference type="GO" id="GO:0004571">
    <property type="term" value="F:mannosyl-oligosaccharide 1,2-alpha-mannosidase activity"/>
    <property type="evidence" value="ECO:0007669"/>
    <property type="project" value="InterPro"/>
</dbReference>
<dbReference type="EC" id="3.2.1.-" evidence="7"/>
<evidence type="ECO:0000256" key="6">
    <source>
        <dbReference type="PIRSR" id="PIRSR601382-2"/>
    </source>
</evidence>
<accession>A0A1E7F683</accession>
<keyword evidence="3" id="KW-0256">Endoplasmic reticulum</keyword>
<organism evidence="8 9">
    <name type="scientific">Fragilariopsis cylindrus CCMP1102</name>
    <dbReference type="NCBI Taxonomy" id="635003"/>
    <lineage>
        <taxon>Eukaryota</taxon>
        <taxon>Sar</taxon>
        <taxon>Stramenopiles</taxon>
        <taxon>Ochrophyta</taxon>
        <taxon>Bacillariophyta</taxon>
        <taxon>Bacillariophyceae</taxon>
        <taxon>Bacillariophycidae</taxon>
        <taxon>Bacillariales</taxon>
        <taxon>Bacillariaceae</taxon>
        <taxon>Fragilariopsis</taxon>
    </lineage>
</organism>
<dbReference type="InterPro" id="IPR036026">
    <property type="entry name" value="Seven-hairpin_glycosidases"/>
</dbReference>
<dbReference type="EMBL" id="KV784361">
    <property type="protein sequence ID" value="OEU13667.1"/>
    <property type="molecule type" value="Genomic_DNA"/>
</dbReference>
<dbReference type="InterPro" id="IPR044674">
    <property type="entry name" value="EDEM1/2/3"/>
</dbReference>
<dbReference type="InterPro" id="IPR012341">
    <property type="entry name" value="6hp_glycosidase-like_sf"/>
</dbReference>
<comment type="subcellular location">
    <subcellularLocation>
        <location evidence="1">Endoplasmic reticulum</location>
    </subcellularLocation>
</comment>
<dbReference type="GO" id="GO:0005975">
    <property type="term" value="P:carbohydrate metabolic process"/>
    <property type="evidence" value="ECO:0007669"/>
    <property type="project" value="InterPro"/>
</dbReference>
<dbReference type="GO" id="GO:1904380">
    <property type="term" value="P:endoplasmic reticulum mannose trimming"/>
    <property type="evidence" value="ECO:0007669"/>
    <property type="project" value="InterPro"/>
</dbReference>
<keyword evidence="6" id="KW-0479">Metal-binding</keyword>
<keyword evidence="4" id="KW-0325">Glycoprotein</keyword>
<evidence type="ECO:0000256" key="4">
    <source>
        <dbReference type="ARBA" id="ARBA00023180"/>
    </source>
</evidence>
<evidence type="ECO:0000256" key="1">
    <source>
        <dbReference type="ARBA" id="ARBA00004240"/>
    </source>
</evidence>
<dbReference type="GO" id="GO:0005509">
    <property type="term" value="F:calcium ion binding"/>
    <property type="evidence" value="ECO:0007669"/>
    <property type="project" value="InterPro"/>
</dbReference>
<dbReference type="PRINTS" id="PR00747">
    <property type="entry name" value="GLYHDRLASE47"/>
</dbReference>
<protein>
    <recommendedName>
        <fullName evidence="7">alpha-1,2-Mannosidase</fullName>
        <ecNumber evidence="7">3.2.1.-</ecNumber>
    </recommendedName>
</protein>
<evidence type="ECO:0000256" key="5">
    <source>
        <dbReference type="PIRSR" id="PIRSR601382-1"/>
    </source>
</evidence>
<feature type="binding site" evidence="6">
    <location>
        <position position="505"/>
    </location>
    <ligand>
        <name>Ca(2+)</name>
        <dbReference type="ChEBI" id="CHEBI:29108"/>
    </ligand>
</feature>
<keyword evidence="9" id="KW-1185">Reference proteome</keyword>
<comment type="cofactor">
    <cofactor evidence="6">
        <name>Ca(2+)</name>
        <dbReference type="ChEBI" id="CHEBI:29108"/>
    </cofactor>
</comment>
<feature type="active site" evidence="5">
    <location>
        <position position="390"/>
    </location>
</feature>
<gene>
    <name evidence="8" type="primary">MNS3_1</name>
    <name evidence="8" type="ORF">FRACYDRAFT_189169</name>
</gene>
<reference evidence="8 9" key="1">
    <citation type="submission" date="2016-09" db="EMBL/GenBank/DDBJ databases">
        <title>Extensive genetic diversity and differential bi-allelic expression allows diatom success in the polar Southern Ocean.</title>
        <authorList>
            <consortium name="DOE Joint Genome Institute"/>
            <person name="Mock T."/>
            <person name="Otillar R.P."/>
            <person name="Strauss J."/>
            <person name="Dupont C."/>
            <person name="Frickenhaus S."/>
            <person name="Maumus F."/>
            <person name="Mcmullan M."/>
            <person name="Sanges R."/>
            <person name="Schmutz J."/>
            <person name="Toseland A."/>
            <person name="Valas R."/>
            <person name="Veluchamy A."/>
            <person name="Ward B.J."/>
            <person name="Allen A."/>
            <person name="Barry K."/>
            <person name="Falciatore A."/>
            <person name="Ferrante M."/>
            <person name="Fortunato A.E."/>
            <person name="Gloeckner G."/>
            <person name="Gruber A."/>
            <person name="Hipkin R."/>
            <person name="Janech M."/>
            <person name="Kroth P."/>
            <person name="Leese F."/>
            <person name="Lindquist E."/>
            <person name="Lyon B.R."/>
            <person name="Martin J."/>
            <person name="Mayer C."/>
            <person name="Parker M."/>
            <person name="Quesneville H."/>
            <person name="Raymond J."/>
            <person name="Uhlig C."/>
            <person name="Valentin K.U."/>
            <person name="Worden A.Z."/>
            <person name="Armbrust E.V."/>
            <person name="Bowler C."/>
            <person name="Green B."/>
            <person name="Moulton V."/>
            <person name="Van Oosterhout C."/>
            <person name="Grigoriev I."/>
        </authorList>
    </citation>
    <scope>NUCLEOTIDE SEQUENCE [LARGE SCALE GENOMIC DNA]</scope>
    <source>
        <strain evidence="8 9">CCMP1102</strain>
    </source>
</reference>
<dbReference type="PANTHER" id="PTHR45679">
    <property type="entry name" value="ER DEGRADATION-ENHANCING ALPHA-MANNOSIDASE-LIKE PROTEIN 2"/>
    <property type="match status" value="1"/>
</dbReference>
<dbReference type="SUPFAM" id="SSF48225">
    <property type="entry name" value="Seven-hairpin glycosidases"/>
    <property type="match status" value="1"/>
</dbReference>
<keyword evidence="6" id="KW-0106">Calcium</keyword>
<evidence type="ECO:0000256" key="3">
    <source>
        <dbReference type="ARBA" id="ARBA00022824"/>
    </source>
</evidence>
<evidence type="ECO:0000256" key="2">
    <source>
        <dbReference type="ARBA" id="ARBA00007658"/>
    </source>
</evidence>
<evidence type="ECO:0000313" key="8">
    <source>
        <dbReference type="EMBL" id="OEU13667.1"/>
    </source>
</evidence>
<evidence type="ECO:0000313" key="9">
    <source>
        <dbReference type="Proteomes" id="UP000095751"/>
    </source>
</evidence>
<feature type="active site" evidence="5">
    <location>
        <position position="271"/>
    </location>
</feature>
<keyword evidence="7" id="KW-0378">Hydrolase</keyword>
<dbReference type="InterPro" id="IPR001382">
    <property type="entry name" value="Glyco_hydro_47"/>
</dbReference>
<feature type="active site" description="Proton donor" evidence="5">
    <location>
        <position position="115"/>
    </location>
</feature>
<feature type="active site" description="Proton donor" evidence="5">
    <location>
        <position position="369"/>
    </location>
</feature>
<dbReference type="KEGG" id="fcy:FRACYDRAFT_189169"/>
<dbReference type="OrthoDB" id="8118055at2759"/>
<dbReference type="Proteomes" id="UP000095751">
    <property type="component" value="Unassembled WGS sequence"/>
</dbReference>
<dbReference type="InParanoid" id="A0A1E7F683"/>
<feature type="non-terminal residue" evidence="8">
    <location>
        <position position="512"/>
    </location>
</feature>
<dbReference type="PANTHER" id="PTHR45679:SF6">
    <property type="entry name" value="ER DEGRADATION-ENHANCING ALPHA-MANNOSIDASE-LIKE PROTEIN 2"/>
    <property type="match status" value="1"/>
</dbReference>
<sequence>MQSALPPLPQTRIQANLKLIKEMFIHAYDSYMYHGYPASEVKPITCQPASFSLVKIPGLTLIDSLDTLVILGNYTEFARAVERLRHLNDNVNEATGFYSTGGGMFNLNHNVSVFETNIRVLGGLLSAHQLANAFLEEECKQESLPKVACLNQTDKYWVYDGFLLELAQDIGDRLLPAFNTKTGIPYGTVNLIGGIPKDETTVASLAGGGTLSLEMELLGRLTGNKEYGRAAKLAARALWMRRSPRGLFGKHICTHRGEWHETLSGIGSNSDSFYEYLIKHHILFPEDDDFWPQLVAAYGGLHNESRQGEWYGDVDMKIGRSGHGAPRKVLEALMAFYPGMQTLLGEITPAARTLNSFFLVREYLGFLPERFHYGSWNVDSGGAKHLLRPELLESAYFLHRSSKGFQQQFRSGLNRSISDTSGWHWSGDFALHTIEKFARTECGYASLRDVSADTSGKMNADKKEVRLLNEMPSYFLSETLKYLYLLFDDKNILHTDEERDWIFTTEAHPIHH</sequence>
<comment type="similarity">
    <text evidence="2 7">Belongs to the glycosyl hydrolase 47 family.</text>
</comment>
<proteinExistence type="inferred from homology"/>